<dbReference type="RefSeq" id="XP_046048928.1">
    <property type="nucleotide sequence ID" value="XM_046195728.1"/>
</dbReference>
<dbReference type="Pfam" id="PF02900">
    <property type="entry name" value="LigB"/>
    <property type="match status" value="1"/>
</dbReference>
<dbReference type="GO" id="GO:0008270">
    <property type="term" value="F:zinc ion binding"/>
    <property type="evidence" value="ECO:0007669"/>
    <property type="project" value="InterPro"/>
</dbReference>
<dbReference type="Gene3D" id="3.40.830.10">
    <property type="entry name" value="LigB-like"/>
    <property type="match status" value="1"/>
</dbReference>
<comment type="caution">
    <text evidence="7">The sequence shown here is derived from an EMBL/GenBank/DDBJ whole genome shotgun (WGS) entry which is preliminary data.</text>
</comment>
<organism evidence="7 8">
    <name type="scientific">Fusarium redolens</name>
    <dbReference type="NCBI Taxonomy" id="48865"/>
    <lineage>
        <taxon>Eukaryota</taxon>
        <taxon>Fungi</taxon>
        <taxon>Dikarya</taxon>
        <taxon>Ascomycota</taxon>
        <taxon>Pezizomycotina</taxon>
        <taxon>Sordariomycetes</taxon>
        <taxon>Hypocreomycetidae</taxon>
        <taxon>Hypocreales</taxon>
        <taxon>Nectriaceae</taxon>
        <taxon>Fusarium</taxon>
        <taxon>Fusarium redolens species complex</taxon>
    </lineage>
</organism>
<dbReference type="GO" id="GO:0016702">
    <property type="term" value="F:oxidoreductase activity, acting on single donors with incorporation of molecular oxygen, incorporation of two atoms of oxygen"/>
    <property type="evidence" value="ECO:0007669"/>
    <property type="project" value="UniProtKB-ARBA"/>
</dbReference>
<keyword evidence="5" id="KW-0560">Oxidoreductase</keyword>
<proteinExistence type="inferred from homology"/>
<dbReference type="EMBL" id="JAGMUX010000009">
    <property type="protein sequence ID" value="KAH7249133.1"/>
    <property type="molecule type" value="Genomic_DNA"/>
</dbReference>
<keyword evidence="3" id="KW-0479">Metal-binding</keyword>
<keyword evidence="8" id="KW-1185">Reference proteome</keyword>
<accession>A0A9P9K5Y4</accession>
<evidence type="ECO:0000313" key="7">
    <source>
        <dbReference type="EMBL" id="KAH7249133.1"/>
    </source>
</evidence>
<evidence type="ECO:0000256" key="2">
    <source>
        <dbReference type="ARBA" id="ARBA00007581"/>
    </source>
</evidence>
<dbReference type="InterPro" id="IPR014436">
    <property type="entry name" value="Extradiol_dOase_DODA"/>
</dbReference>
<dbReference type="PANTHER" id="PTHR30096:SF0">
    <property type="entry name" value="4,5-DOPA DIOXYGENASE EXTRADIOL-LIKE PROTEIN"/>
    <property type="match status" value="1"/>
</dbReference>
<dbReference type="OrthoDB" id="7396853at2759"/>
<protein>
    <submittedName>
        <fullName evidence="7">Extradiol ring-cleavage dioxygenase, class III enzyme, subunit B</fullName>
    </submittedName>
</protein>
<evidence type="ECO:0000313" key="8">
    <source>
        <dbReference type="Proteomes" id="UP000720189"/>
    </source>
</evidence>
<reference evidence="7" key="1">
    <citation type="journal article" date="2021" name="Nat. Commun.">
        <title>Genetic determinants of endophytism in the Arabidopsis root mycobiome.</title>
        <authorList>
            <person name="Mesny F."/>
            <person name="Miyauchi S."/>
            <person name="Thiergart T."/>
            <person name="Pickel B."/>
            <person name="Atanasova L."/>
            <person name="Karlsson M."/>
            <person name="Huettel B."/>
            <person name="Barry K.W."/>
            <person name="Haridas S."/>
            <person name="Chen C."/>
            <person name="Bauer D."/>
            <person name="Andreopoulos W."/>
            <person name="Pangilinan J."/>
            <person name="LaButti K."/>
            <person name="Riley R."/>
            <person name="Lipzen A."/>
            <person name="Clum A."/>
            <person name="Drula E."/>
            <person name="Henrissat B."/>
            <person name="Kohler A."/>
            <person name="Grigoriev I.V."/>
            <person name="Martin F.M."/>
            <person name="Hacquard S."/>
        </authorList>
    </citation>
    <scope>NUCLEOTIDE SEQUENCE</scope>
    <source>
        <strain evidence="7">MPI-CAGE-AT-0023</strain>
    </source>
</reference>
<sequence length="333" mass="36752">MTQFLSFRSLIGFVSIAVAMVALFGASPLKAFSSTLQRAGFDWYNSQKDAASSIKTTVATKAPVYFFSHGGPDVQYNTKHPVYPVLQKIGREITQEVKPKAVVVFSAHWMGEERAIHVNNAVDTPLIYDFYGFPDHFYKAQYPNKGSPELASKIMVMLSEAGIQSYGMKRGLDHGVFSGFHVAFNPETNPLNVPLVQVSLFKNEDPHAHYALGRAVSALRDEGIVIIGAGMSAHNLRDMHHMFEGNTEPLPYVVSFDNALKEAVEVDPAVREEKMAAICKRGDAKQAHPFMDHLMPVFIAAGAAGEDRGKQIWTLHEGSFGWSQFRFGNVPSS</sequence>
<dbReference type="AlphaFoldDB" id="A0A9P9K5Y4"/>
<dbReference type="Proteomes" id="UP000720189">
    <property type="component" value="Unassembled WGS sequence"/>
</dbReference>
<comment type="similarity">
    <text evidence="2">Belongs to the DODA-type extradiol aromatic ring-opening dioxygenase family.</text>
</comment>
<evidence type="ECO:0000256" key="1">
    <source>
        <dbReference type="ARBA" id="ARBA00001947"/>
    </source>
</evidence>
<gene>
    <name evidence="7" type="ORF">BKA55DRAFT_594933</name>
</gene>
<evidence type="ECO:0000256" key="5">
    <source>
        <dbReference type="ARBA" id="ARBA00023002"/>
    </source>
</evidence>
<dbReference type="GO" id="GO:0008198">
    <property type="term" value="F:ferrous iron binding"/>
    <property type="evidence" value="ECO:0007669"/>
    <property type="project" value="InterPro"/>
</dbReference>
<dbReference type="SUPFAM" id="SSF53213">
    <property type="entry name" value="LigB-like"/>
    <property type="match status" value="1"/>
</dbReference>
<name>A0A9P9K5Y4_FUSRE</name>
<keyword evidence="7" id="KW-0223">Dioxygenase</keyword>
<dbReference type="CDD" id="cd07363">
    <property type="entry name" value="45_DOPA_Dioxygenase"/>
    <property type="match status" value="1"/>
</dbReference>
<dbReference type="InterPro" id="IPR004183">
    <property type="entry name" value="Xdiol_dOase_suB"/>
</dbReference>
<dbReference type="PANTHER" id="PTHR30096">
    <property type="entry name" value="4,5-DOPA DIOXYGENASE EXTRADIOL-LIKE PROTEIN"/>
    <property type="match status" value="1"/>
</dbReference>
<keyword evidence="4" id="KW-0862">Zinc</keyword>
<dbReference type="GeneID" id="70225682"/>
<evidence type="ECO:0000256" key="4">
    <source>
        <dbReference type="ARBA" id="ARBA00022833"/>
    </source>
</evidence>
<evidence type="ECO:0000259" key="6">
    <source>
        <dbReference type="Pfam" id="PF02900"/>
    </source>
</evidence>
<feature type="domain" description="Extradiol ring-cleavage dioxygenase class III enzyme subunit B" evidence="6">
    <location>
        <begin position="67"/>
        <end position="311"/>
    </location>
</feature>
<comment type="cofactor">
    <cofactor evidence="1">
        <name>Zn(2+)</name>
        <dbReference type="ChEBI" id="CHEBI:29105"/>
    </cofactor>
</comment>
<evidence type="ECO:0000256" key="3">
    <source>
        <dbReference type="ARBA" id="ARBA00022723"/>
    </source>
</evidence>